<feature type="region of interest" description="Disordered" evidence="2">
    <location>
        <begin position="412"/>
        <end position="457"/>
    </location>
</feature>
<protein>
    <submittedName>
        <fullName evidence="3">Protein SOSEKI 1</fullName>
    </submittedName>
</protein>
<reference evidence="3 4" key="1">
    <citation type="submission" date="2023-09" db="EMBL/GenBank/DDBJ databases">
        <title>Pangenome analysis of Batrachochytrium dendrobatidis and related Chytrids.</title>
        <authorList>
            <person name="Yacoub M.N."/>
            <person name="Stajich J.E."/>
            <person name="James T.Y."/>
        </authorList>
    </citation>
    <scope>NUCLEOTIDE SEQUENCE [LARGE SCALE GENOMIC DNA]</scope>
    <source>
        <strain evidence="3 4">JEL0888</strain>
    </source>
</reference>
<feature type="compositionally biased region" description="Basic and acidic residues" evidence="2">
    <location>
        <begin position="412"/>
        <end position="428"/>
    </location>
</feature>
<keyword evidence="4" id="KW-1185">Reference proteome</keyword>
<evidence type="ECO:0000313" key="3">
    <source>
        <dbReference type="EMBL" id="KAL2920222.1"/>
    </source>
</evidence>
<feature type="compositionally biased region" description="Basic and acidic residues" evidence="2">
    <location>
        <begin position="219"/>
        <end position="234"/>
    </location>
</feature>
<feature type="compositionally biased region" description="Low complexity" evidence="2">
    <location>
        <begin position="1"/>
        <end position="12"/>
    </location>
</feature>
<comment type="similarity">
    <text evidence="1">Belongs to the TCP11 family.</text>
</comment>
<feature type="compositionally biased region" description="Low complexity" evidence="2">
    <location>
        <begin position="491"/>
        <end position="503"/>
    </location>
</feature>
<dbReference type="Proteomes" id="UP001527925">
    <property type="component" value="Unassembled WGS sequence"/>
</dbReference>
<dbReference type="PANTHER" id="PTHR12832:SF11">
    <property type="entry name" value="LD23868P"/>
    <property type="match status" value="1"/>
</dbReference>
<dbReference type="Pfam" id="PF05794">
    <property type="entry name" value="Tcp11"/>
    <property type="match status" value="2"/>
</dbReference>
<feature type="compositionally biased region" description="Polar residues" evidence="2">
    <location>
        <begin position="145"/>
        <end position="154"/>
    </location>
</feature>
<gene>
    <name evidence="3" type="primary">SOK1</name>
    <name evidence="3" type="ORF">HK105_200290</name>
</gene>
<feature type="region of interest" description="Disordered" evidence="2">
    <location>
        <begin position="1"/>
        <end position="54"/>
    </location>
</feature>
<feature type="compositionally biased region" description="Polar residues" evidence="2">
    <location>
        <begin position="839"/>
        <end position="857"/>
    </location>
</feature>
<accession>A0ABR4NL18</accession>
<sequence>MQPEHPQRQQQPQPSPLQPPSQQAAHADVQRIDAQRGNLQQSGAPNGAPTFVQRVKGKTAVAGIYNPALQHHAQAATPSHGSLRLHGYAQPTAHTMADPPLSATSSTSSAGSSGAPGQGRPAAIHYAAPAQALSAVYGATAPARSTESTISKASAVSPLRPGSGSELDSESLQAQHVKRMSPTSMGFVGRMILRKKGSVAFFIDLLSPDRPAAKSPSPIRDHLESMPIEPKDTSPRSMCMPQTPASSAACIGSQAVPLHAAQHQSAVPAEKDQPSTLGIISFPKIPLRQLRPSPQQIKERMTTRMMRAAAARSQIIQARRSRLRHHAEQVSFRLLIQKQRDRLDALQKQAKTEYTMTAANIKRQMLLRRKQERLGAAVEHVHSVMLMQKLRKFLDLRRAFSENFADILKDVSLPHDPIDNTNESKDGSRMGGWPDGNSNRRSAGAHSAMNSGAGYSASARSPLMAGLAVDTSDEVHEYTQDSPRVEGPGSGSTAGPPSTVSSGAEKDRDLVLSPALIETGLSPVKASSRGELLLDGEEKRHPPGAPLRAESVASTIRRTKSMSSMLLVDADDFTYLELLSLLPPVTRFTLRELELEEILSNTQLRHDLVFDPDLQFKPNVENNREDERISKADAYWDEVEEEVSQGFKYRIPLLLAEVRAILIELLPNGQEIKEEIDANIDIKLIAQQIDHGVMNPLGLIEYIAGLMKINCAPIRDELVDSMVAACRDGQFVKTLRICFDVLELMKLVCRAARNNWLHSRTGLIELYRARGLQDYANHQLTRLRPYVIEHEVEHEWRWFKSQFESGSITLVATKAWLKRALETSGHGGVATVSRAKTPDASTTAAGSVSHATKQAATATAPDRGSVDLLSDALLQLILQANKFAKEDIVPETLRMDTSRLISYYNDWQDITILASLLVLFRQAAGPRCTAVHLAEAKRSLWVLLNDSDTTMSHISLQVAHTAGEIRGKAFSDQESKMLEALMEKTLAPESKLYDLIQKRVGENLRAVMETGTADKDMLAKHGLAQLESEVTDLAARISKVSELNRAVYGKMYAGLLDDIRTGDDASSPSAVSVIRDGA</sequence>
<feature type="region of interest" description="Disordered" evidence="2">
    <location>
        <begin position="475"/>
        <end position="506"/>
    </location>
</feature>
<dbReference type="PANTHER" id="PTHR12832">
    <property type="entry name" value="TESTIS-SPECIFIC PROTEIN PBS13 T-COMPLEX 11"/>
    <property type="match status" value="1"/>
</dbReference>
<feature type="region of interest" description="Disordered" evidence="2">
    <location>
        <begin position="145"/>
        <end position="167"/>
    </location>
</feature>
<proteinExistence type="inferred from homology"/>
<comment type="caution">
    <text evidence="3">The sequence shown here is derived from an EMBL/GenBank/DDBJ whole genome shotgun (WGS) entry which is preliminary data.</text>
</comment>
<evidence type="ECO:0000256" key="2">
    <source>
        <dbReference type="SAM" id="MobiDB-lite"/>
    </source>
</evidence>
<feature type="compositionally biased region" description="Low complexity" evidence="2">
    <location>
        <begin position="97"/>
        <end position="121"/>
    </location>
</feature>
<evidence type="ECO:0000256" key="1">
    <source>
        <dbReference type="ARBA" id="ARBA00010954"/>
    </source>
</evidence>
<name>A0ABR4NL18_9FUNG</name>
<organism evidence="3 4">
    <name type="scientific">Polyrhizophydium stewartii</name>
    <dbReference type="NCBI Taxonomy" id="2732419"/>
    <lineage>
        <taxon>Eukaryota</taxon>
        <taxon>Fungi</taxon>
        <taxon>Fungi incertae sedis</taxon>
        <taxon>Chytridiomycota</taxon>
        <taxon>Chytridiomycota incertae sedis</taxon>
        <taxon>Chytridiomycetes</taxon>
        <taxon>Rhizophydiales</taxon>
        <taxon>Rhizophydiales incertae sedis</taxon>
        <taxon>Polyrhizophydium</taxon>
    </lineage>
</organism>
<feature type="region of interest" description="Disordered" evidence="2">
    <location>
        <begin position="211"/>
        <end position="245"/>
    </location>
</feature>
<dbReference type="EMBL" id="JADGIZ020000001">
    <property type="protein sequence ID" value="KAL2920222.1"/>
    <property type="molecule type" value="Genomic_DNA"/>
</dbReference>
<feature type="region of interest" description="Disordered" evidence="2">
    <location>
        <begin position="92"/>
        <end position="121"/>
    </location>
</feature>
<evidence type="ECO:0000313" key="4">
    <source>
        <dbReference type="Proteomes" id="UP001527925"/>
    </source>
</evidence>
<feature type="region of interest" description="Disordered" evidence="2">
    <location>
        <begin position="831"/>
        <end position="858"/>
    </location>
</feature>
<dbReference type="InterPro" id="IPR008862">
    <property type="entry name" value="Tcp11"/>
</dbReference>